<dbReference type="PANTHER" id="PTHR15893:SF0">
    <property type="entry name" value="LARGE RIBOSOMAL SUBUNIT PROTEIN BL27M"/>
    <property type="match status" value="1"/>
</dbReference>
<keyword evidence="3 5" id="KW-0687">Ribonucleoprotein</keyword>
<feature type="region of interest" description="Disordered" evidence="6">
    <location>
        <begin position="1"/>
        <end position="23"/>
    </location>
</feature>
<dbReference type="Proteomes" id="UP000515847">
    <property type="component" value="Chromosome"/>
</dbReference>
<dbReference type="PROSITE" id="PS00831">
    <property type="entry name" value="RIBOSOMAL_L27"/>
    <property type="match status" value="1"/>
</dbReference>
<evidence type="ECO:0000256" key="6">
    <source>
        <dbReference type="SAM" id="MobiDB-lite"/>
    </source>
</evidence>
<dbReference type="PANTHER" id="PTHR15893">
    <property type="entry name" value="RIBOSOMAL PROTEIN L27"/>
    <property type="match status" value="1"/>
</dbReference>
<name>A0A7G6E835_THEFR</name>
<dbReference type="KEGG" id="tfr:BR63_01235"/>
<accession>A0A7G6E835</accession>
<sequence length="92" mass="10224">MNLQLFAHKKGVGSSRNGRDSEAKRLGVKRFDGQFVTAGNILVRQRGTKIHPGENVGIGKDDTLFALIDGYVKFERKGKEKKQVSIYSEAVM</sequence>
<dbReference type="EMBL" id="CP045798">
    <property type="protein sequence ID" value="QNB48239.1"/>
    <property type="molecule type" value="Genomic_DNA"/>
</dbReference>
<protein>
    <recommendedName>
        <fullName evidence="4 5">Large ribosomal subunit protein bL27</fullName>
    </recommendedName>
</protein>
<dbReference type="PRINTS" id="PR00063">
    <property type="entry name" value="RIBOSOMALL27"/>
</dbReference>
<comment type="similarity">
    <text evidence="1 5">Belongs to the bacterial ribosomal protein bL27 family.</text>
</comment>
<evidence type="ECO:0000256" key="4">
    <source>
        <dbReference type="ARBA" id="ARBA00035175"/>
    </source>
</evidence>
<dbReference type="InterPro" id="IPR018261">
    <property type="entry name" value="Ribosomal_bL27_CS"/>
</dbReference>
<dbReference type="AlphaFoldDB" id="A0A7G6E835"/>
<evidence type="ECO:0000256" key="3">
    <source>
        <dbReference type="ARBA" id="ARBA00023274"/>
    </source>
</evidence>
<keyword evidence="2 5" id="KW-0689">Ribosomal protein</keyword>
<proteinExistence type="inferred from homology"/>
<keyword evidence="8" id="KW-1185">Reference proteome</keyword>
<reference evidence="7 8" key="1">
    <citation type="journal article" date="2019" name="Front. Microbiol.">
        <title>Thermoanaerosceptrum fracticalcis gen. nov. sp. nov., a Novel Fumarate-Fermenting Microorganism From a Deep Fractured Carbonate Aquifer of the US Great Basin.</title>
        <authorList>
            <person name="Hamilton-Brehm S.D."/>
            <person name="Stewart L.E."/>
            <person name="Zavarin M."/>
            <person name="Caldwell M."/>
            <person name="Lawson P.A."/>
            <person name="Onstott T.C."/>
            <person name="Grzymski J."/>
            <person name="Neveux I."/>
            <person name="Lollar B.S."/>
            <person name="Russell C.E."/>
            <person name="Moser D.P."/>
        </authorList>
    </citation>
    <scope>NUCLEOTIDE SEQUENCE [LARGE SCALE GENOMIC DNA]</scope>
    <source>
        <strain evidence="7 8">DRI-13</strain>
    </source>
</reference>
<evidence type="ECO:0000313" key="7">
    <source>
        <dbReference type="EMBL" id="QNB48239.1"/>
    </source>
</evidence>
<dbReference type="Gene3D" id="2.40.50.100">
    <property type="match status" value="1"/>
</dbReference>
<dbReference type="GO" id="GO:0022625">
    <property type="term" value="C:cytosolic large ribosomal subunit"/>
    <property type="evidence" value="ECO:0007669"/>
    <property type="project" value="TreeGrafter"/>
</dbReference>
<dbReference type="OrthoDB" id="9803474at2"/>
<dbReference type="InterPro" id="IPR001684">
    <property type="entry name" value="Ribosomal_bL27"/>
</dbReference>
<dbReference type="NCBIfam" id="TIGR00062">
    <property type="entry name" value="L27"/>
    <property type="match status" value="1"/>
</dbReference>
<dbReference type="FunFam" id="2.40.50.100:FF:000004">
    <property type="entry name" value="50S ribosomal protein L27"/>
    <property type="match status" value="1"/>
</dbReference>
<dbReference type="HAMAP" id="MF_00539">
    <property type="entry name" value="Ribosomal_bL27"/>
    <property type="match status" value="1"/>
</dbReference>
<evidence type="ECO:0000256" key="1">
    <source>
        <dbReference type="ARBA" id="ARBA00010797"/>
    </source>
</evidence>
<evidence type="ECO:0000256" key="5">
    <source>
        <dbReference type="HAMAP-Rule" id="MF_00539"/>
    </source>
</evidence>
<dbReference type="GO" id="GO:0006412">
    <property type="term" value="P:translation"/>
    <property type="evidence" value="ECO:0007669"/>
    <property type="project" value="UniProtKB-UniRule"/>
</dbReference>
<gene>
    <name evidence="5 7" type="primary">rpmA</name>
    <name evidence="7" type="ORF">BR63_01235</name>
</gene>
<dbReference type="Pfam" id="PF01016">
    <property type="entry name" value="Ribosomal_L27"/>
    <property type="match status" value="1"/>
</dbReference>
<evidence type="ECO:0000256" key="2">
    <source>
        <dbReference type="ARBA" id="ARBA00022980"/>
    </source>
</evidence>
<dbReference type="SUPFAM" id="SSF110324">
    <property type="entry name" value="Ribosomal L27 protein-like"/>
    <property type="match status" value="1"/>
</dbReference>
<evidence type="ECO:0000313" key="8">
    <source>
        <dbReference type="Proteomes" id="UP000515847"/>
    </source>
</evidence>
<dbReference type="GO" id="GO:0003735">
    <property type="term" value="F:structural constituent of ribosome"/>
    <property type="evidence" value="ECO:0007669"/>
    <property type="project" value="InterPro"/>
</dbReference>
<organism evidence="7 8">
    <name type="scientific">Thermanaerosceptrum fracticalcis</name>
    <dbReference type="NCBI Taxonomy" id="1712410"/>
    <lineage>
        <taxon>Bacteria</taxon>
        <taxon>Bacillati</taxon>
        <taxon>Bacillota</taxon>
        <taxon>Clostridia</taxon>
        <taxon>Eubacteriales</taxon>
        <taxon>Peptococcaceae</taxon>
        <taxon>Thermanaerosceptrum</taxon>
    </lineage>
</organism>